<dbReference type="Proteomes" id="UP001597343">
    <property type="component" value="Unassembled WGS sequence"/>
</dbReference>
<name>A0ABW4ZV12_9BACL</name>
<proteinExistence type="predicted"/>
<dbReference type="Pfam" id="PF14398">
    <property type="entry name" value="ATPgrasp_YheCD"/>
    <property type="match status" value="1"/>
</dbReference>
<dbReference type="SUPFAM" id="SSF56059">
    <property type="entry name" value="Glutathione synthetase ATP-binding domain-like"/>
    <property type="match status" value="1"/>
</dbReference>
<protein>
    <submittedName>
        <fullName evidence="1">YheC/YheD family protein</fullName>
    </submittedName>
</protein>
<dbReference type="InterPro" id="IPR026838">
    <property type="entry name" value="YheC/D"/>
</dbReference>
<sequence>MKEKRPLFGVMTTAVGRRAGDRRQAVAPAESWIALEQRAHELGIRACLFHPEDFDRSLKRVHGLVCERAGEKMVWRRVVCPLPEIVYDNVYVHLSSTLSVMRVRHFLERRGTPTFNPRMGNKAELADWLRKYPDLWKHHPETMQFTDRKQVNDLLSRHRSVYLKPVLGSAGQGIVEIRPEGEQYRVRAVKYGRDRRSISLLMSEPQMLAWAGREQRRMQYIAQGGCELIWIDDSKIDLRTHLQRNRKGEWECVGLVVKRGSPHSIVSNYHAGGSVHSFGWLMRHASEQGFPMPDRQKVIELSIAICKAYAEKSSHLASLGLDLGIDQTGQLWLLDVNARPGRNILDEQQKLRCQQLNAEFASYLLSERKINSL</sequence>
<gene>
    <name evidence="1" type="ORF">ACFSOY_05725</name>
</gene>
<evidence type="ECO:0000313" key="1">
    <source>
        <dbReference type="EMBL" id="MFD2169489.1"/>
    </source>
</evidence>
<dbReference type="RefSeq" id="WP_386044679.1">
    <property type="nucleotide sequence ID" value="NZ_JBHUIO010000005.1"/>
</dbReference>
<dbReference type="EMBL" id="JBHUIO010000005">
    <property type="protein sequence ID" value="MFD2169489.1"/>
    <property type="molecule type" value="Genomic_DNA"/>
</dbReference>
<accession>A0ABW4ZV12</accession>
<comment type="caution">
    <text evidence="1">The sequence shown here is derived from an EMBL/GenBank/DDBJ whole genome shotgun (WGS) entry which is preliminary data.</text>
</comment>
<keyword evidence="2" id="KW-1185">Reference proteome</keyword>
<evidence type="ECO:0000313" key="2">
    <source>
        <dbReference type="Proteomes" id="UP001597343"/>
    </source>
</evidence>
<organism evidence="1 2">
    <name type="scientific">Tumebacillus lipolyticus</name>
    <dbReference type="NCBI Taxonomy" id="1280370"/>
    <lineage>
        <taxon>Bacteria</taxon>
        <taxon>Bacillati</taxon>
        <taxon>Bacillota</taxon>
        <taxon>Bacilli</taxon>
        <taxon>Bacillales</taxon>
        <taxon>Alicyclobacillaceae</taxon>
        <taxon>Tumebacillus</taxon>
    </lineage>
</organism>
<dbReference type="Gene3D" id="3.30.470.20">
    <property type="entry name" value="ATP-grasp fold, B domain"/>
    <property type="match status" value="1"/>
</dbReference>
<reference evidence="2" key="1">
    <citation type="journal article" date="2019" name="Int. J. Syst. Evol. Microbiol.">
        <title>The Global Catalogue of Microorganisms (GCM) 10K type strain sequencing project: providing services to taxonomists for standard genome sequencing and annotation.</title>
        <authorList>
            <consortium name="The Broad Institute Genomics Platform"/>
            <consortium name="The Broad Institute Genome Sequencing Center for Infectious Disease"/>
            <person name="Wu L."/>
            <person name="Ma J."/>
        </authorList>
    </citation>
    <scope>NUCLEOTIDE SEQUENCE [LARGE SCALE GENOMIC DNA]</scope>
    <source>
        <strain evidence="2">CGMCC 1.13574</strain>
    </source>
</reference>